<proteinExistence type="predicted"/>
<dbReference type="EMBL" id="OMOJ01000005">
    <property type="protein sequence ID" value="SPF80902.1"/>
    <property type="molecule type" value="Genomic_DNA"/>
</dbReference>
<reference evidence="2" key="1">
    <citation type="submission" date="2018-03" db="EMBL/GenBank/DDBJ databases">
        <authorList>
            <person name="Rodrigo-Torres L."/>
            <person name="Arahal R. D."/>
            <person name="Lucena T."/>
        </authorList>
    </citation>
    <scope>NUCLEOTIDE SEQUENCE [LARGE SCALE GENOMIC DNA]</scope>
    <source>
        <strain evidence="2">CECT 8871</strain>
    </source>
</reference>
<accession>A0A2R8AXX9</accession>
<gene>
    <name evidence="1" type="ORF">PRI8871_02715</name>
</gene>
<name>A0A2R8AXX9_9RHOB</name>
<organism evidence="1 2">
    <name type="scientific">Pseudoprimorskyibacter insulae</name>
    <dbReference type="NCBI Taxonomy" id="1695997"/>
    <lineage>
        <taxon>Bacteria</taxon>
        <taxon>Pseudomonadati</taxon>
        <taxon>Pseudomonadota</taxon>
        <taxon>Alphaproteobacteria</taxon>
        <taxon>Rhodobacterales</taxon>
        <taxon>Paracoccaceae</taxon>
        <taxon>Pseudoprimorskyibacter</taxon>
    </lineage>
</organism>
<protein>
    <submittedName>
        <fullName evidence="1">Uncharacterized protein</fullName>
    </submittedName>
</protein>
<evidence type="ECO:0000313" key="1">
    <source>
        <dbReference type="EMBL" id="SPF80902.1"/>
    </source>
</evidence>
<keyword evidence="2" id="KW-1185">Reference proteome</keyword>
<evidence type="ECO:0000313" key="2">
    <source>
        <dbReference type="Proteomes" id="UP000244904"/>
    </source>
</evidence>
<sequence>MLVMKAQLAHELSREQRAQKKNEAQRALEAVWTLFSDFEYLANIQINLNEQFTRAANEGHADFEPWQKVLGIIHSDYQQAIVSVSQISFLIDAKKAPLLSEVKYVQSRVLNLSEAVVAYNSLRSDLLSYMEQKQSKGEVIEGNLVQAGFDPKDEFIISAKAGAAQSVLGTILEFLETDVDVCWKVMISLKQAAEDYFGDDFPSFKMERAGKC</sequence>
<dbReference type="Proteomes" id="UP000244904">
    <property type="component" value="Unassembled WGS sequence"/>
</dbReference>
<dbReference type="AlphaFoldDB" id="A0A2R8AXX9"/>